<evidence type="ECO:0000313" key="2">
    <source>
        <dbReference type="EMBL" id="CAH7675029.1"/>
    </source>
</evidence>
<organism evidence="2 3">
    <name type="scientific">Phakopsora pachyrhizi</name>
    <name type="common">Asian soybean rust disease fungus</name>
    <dbReference type="NCBI Taxonomy" id="170000"/>
    <lineage>
        <taxon>Eukaryota</taxon>
        <taxon>Fungi</taxon>
        <taxon>Dikarya</taxon>
        <taxon>Basidiomycota</taxon>
        <taxon>Pucciniomycotina</taxon>
        <taxon>Pucciniomycetes</taxon>
        <taxon>Pucciniales</taxon>
        <taxon>Phakopsoraceae</taxon>
        <taxon>Phakopsora</taxon>
    </lineage>
</organism>
<dbReference type="EMBL" id="CALTRL010002212">
    <property type="protein sequence ID" value="CAH7675029.1"/>
    <property type="molecule type" value="Genomic_DNA"/>
</dbReference>
<dbReference type="Proteomes" id="UP001153365">
    <property type="component" value="Unassembled WGS sequence"/>
</dbReference>
<comment type="caution">
    <text evidence="2">The sequence shown here is derived from an EMBL/GenBank/DDBJ whole genome shotgun (WGS) entry which is preliminary data.</text>
</comment>
<gene>
    <name evidence="2" type="ORF">PPACK8108_LOCUS9994</name>
</gene>
<evidence type="ECO:0000313" key="3">
    <source>
        <dbReference type="Proteomes" id="UP001153365"/>
    </source>
</evidence>
<proteinExistence type="predicted"/>
<feature type="signal peptide" evidence="1">
    <location>
        <begin position="1"/>
        <end position="25"/>
    </location>
</feature>
<protein>
    <submittedName>
        <fullName evidence="2">Expressed protein</fullName>
    </submittedName>
</protein>
<dbReference type="AlphaFoldDB" id="A0AAV0B0V2"/>
<keyword evidence="1" id="KW-0732">Signal</keyword>
<sequence length="500" mass="58536">MVKIILQSFLVTICLLNLSVKTLEWAELTEVLDQAQEASTAGTLALEDYDHFETKIVTQSIETNDKSFKEELQLILDRIKYFRFGEQINLKNKLNGIKDLIEKVLKDPEEYNNGEIKSFGAKDLWENPRPFNIRLKEILDEVKKCLFEFYMTPNKLWEFGSHDKSAVMSGILRVLDPLIKHGFLDTDQTRLFFNDSDILRISAYVLSEDLPLNSRYFLPSIEALTNVSGKEYAWLSMLTEPKIEFFLRHLIGFFYTNYTYKITHPKFLPIVNFFLGDSAVTDDIFISLFKIIDYSEQYHRRLDHEIEAKSNFVNQALTYVQKYAPTEVKRIYTESNYDIFWKKKELLDIICQLMPISRVYKNEVEKFLRNRFGRSTTGKDHVDDTDIYYKFENLKRALKALNYAEDVLRNRKEKISEDTIKKLSAVDRTTLKKAFDFKAAVAQLFNSVKSTPAGWAKDIYDWLELPNQNELLNLFRGRAFLLNEEIETLGNLKNQLLVST</sequence>
<evidence type="ECO:0000256" key="1">
    <source>
        <dbReference type="SAM" id="SignalP"/>
    </source>
</evidence>
<name>A0AAV0B0V2_PHAPC</name>
<reference evidence="2" key="1">
    <citation type="submission" date="2022-06" db="EMBL/GenBank/DDBJ databases">
        <authorList>
            <consortium name="SYNGENTA / RWTH Aachen University"/>
        </authorList>
    </citation>
    <scope>NUCLEOTIDE SEQUENCE</scope>
</reference>
<feature type="chain" id="PRO_5043359083" evidence="1">
    <location>
        <begin position="26"/>
        <end position="500"/>
    </location>
</feature>
<accession>A0AAV0B0V2</accession>
<keyword evidence="3" id="KW-1185">Reference proteome</keyword>